<evidence type="ECO:0000313" key="2">
    <source>
        <dbReference type="EMBL" id="SJK99049.1"/>
    </source>
</evidence>
<evidence type="ECO:0000313" key="3">
    <source>
        <dbReference type="Proteomes" id="UP000219338"/>
    </source>
</evidence>
<dbReference type="Proteomes" id="UP000219338">
    <property type="component" value="Unassembled WGS sequence"/>
</dbReference>
<evidence type="ECO:0000256" key="1">
    <source>
        <dbReference type="SAM" id="MobiDB-lite"/>
    </source>
</evidence>
<dbReference type="AlphaFoldDB" id="A0A284QRD9"/>
<reference evidence="3" key="1">
    <citation type="journal article" date="2017" name="Nat. Ecol. Evol.">
        <title>Genome expansion and lineage-specific genetic innovations in the forest pathogenic fungi Armillaria.</title>
        <authorList>
            <person name="Sipos G."/>
            <person name="Prasanna A.N."/>
            <person name="Walter M.C."/>
            <person name="O'Connor E."/>
            <person name="Balint B."/>
            <person name="Krizsan K."/>
            <person name="Kiss B."/>
            <person name="Hess J."/>
            <person name="Varga T."/>
            <person name="Slot J."/>
            <person name="Riley R."/>
            <person name="Boka B."/>
            <person name="Rigling D."/>
            <person name="Barry K."/>
            <person name="Lee J."/>
            <person name="Mihaltcheva S."/>
            <person name="LaButti K."/>
            <person name="Lipzen A."/>
            <person name="Waldron R."/>
            <person name="Moloney N.M."/>
            <person name="Sperisen C."/>
            <person name="Kredics L."/>
            <person name="Vagvoelgyi C."/>
            <person name="Patrignani A."/>
            <person name="Fitzpatrick D."/>
            <person name="Nagy I."/>
            <person name="Doyle S."/>
            <person name="Anderson J.B."/>
            <person name="Grigoriev I.V."/>
            <person name="Gueldener U."/>
            <person name="Muensterkoetter M."/>
            <person name="Nagy L.G."/>
        </authorList>
    </citation>
    <scope>NUCLEOTIDE SEQUENCE [LARGE SCALE GENOMIC DNA]</scope>
    <source>
        <strain evidence="3">C18/9</strain>
    </source>
</reference>
<keyword evidence="3" id="KW-1185">Reference proteome</keyword>
<sequence length="162" mass="18245">MITWCKFRVPSSPYPRKFRSQKHPTIDRSFNTPSPESPIAPTNRPFSPFYSAKLKGGTTTPSNLILVARGYRQASSRTPAMLKANLPWTLVSQGDCMNDMASVPRDIESDRVSSRFRTPSNEHFCELQVSDECLKNSSSRFVLQSPLMNDSWHGGLRTCVCN</sequence>
<protein>
    <submittedName>
        <fullName evidence="2">Uncharacterized protein</fullName>
    </submittedName>
</protein>
<name>A0A284QRD9_ARMOS</name>
<organism evidence="2 3">
    <name type="scientific">Armillaria ostoyae</name>
    <name type="common">Armillaria root rot fungus</name>
    <dbReference type="NCBI Taxonomy" id="47428"/>
    <lineage>
        <taxon>Eukaryota</taxon>
        <taxon>Fungi</taxon>
        <taxon>Dikarya</taxon>
        <taxon>Basidiomycota</taxon>
        <taxon>Agaricomycotina</taxon>
        <taxon>Agaricomycetes</taxon>
        <taxon>Agaricomycetidae</taxon>
        <taxon>Agaricales</taxon>
        <taxon>Marasmiineae</taxon>
        <taxon>Physalacriaceae</taxon>
        <taxon>Armillaria</taxon>
    </lineage>
</organism>
<feature type="region of interest" description="Disordered" evidence="1">
    <location>
        <begin position="15"/>
        <end position="43"/>
    </location>
</feature>
<dbReference type="EMBL" id="FUEG01000001">
    <property type="protein sequence ID" value="SJK99049.1"/>
    <property type="molecule type" value="Genomic_DNA"/>
</dbReference>
<dbReference type="OrthoDB" id="10622435at2759"/>
<accession>A0A284QRD9</accession>
<gene>
    <name evidence="2" type="ORF">ARMOST_02334</name>
</gene>
<proteinExistence type="predicted"/>